<dbReference type="Proteomes" id="UP001230005">
    <property type="component" value="Unassembled WGS sequence"/>
</dbReference>
<dbReference type="PANTHER" id="PTHR13696">
    <property type="entry name" value="P-LOOP CONTAINING NUCLEOSIDE TRIPHOSPHATE HYDROLASE"/>
    <property type="match status" value="1"/>
</dbReference>
<gene>
    <name evidence="2" type="ORF">J2S74_005426</name>
</gene>
<keyword evidence="3" id="KW-1185">Reference proteome</keyword>
<comment type="caution">
    <text evidence="2">The sequence shown here is derived from an EMBL/GenBank/DDBJ whole genome shotgun (WGS) entry which is preliminary data.</text>
</comment>
<organism evidence="2 3">
    <name type="scientific">Evansella vedderi</name>
    <dbReference type="NCBI Taxonomy" id="38282"/>
    <lineage>
        <taxon>Bacteria</taxon>
        <taxon>Bacillati</taxon>
        <taxon>Bacillota</taxon>
        <taxon>Bacilli</taxon>
        <taxon>Bacillales</taxon>
        <taxon>Bacillaceae</taxon>
        <taxon>Evansella</taxon>
    </lineage>
</organism>
<sequence>MGKIWAISTNKGGVLKTSICSNLSGVLAQKGNKVLIIDTDNQGNILLSFGKNPDECEVTLYDVLVEGAPASDSIVNVYSSTNGSIDVLPANDDMAFFEFDVLTERNKFPEPFKLLKVAAEDLRDKYDYILIDTPPNLGLTQGNVLTYADDILIPFQPENYSMRSLVKILNAIQDFKLKNNQKLNILGVVATLVDQRTTLHSQVLQECRRFCLENDISLLDTVIPRSVRFASSIAYEGLPATLTEKKNPLVSTYFDLLKEIEEGVS</sequence>
<dbReference type="Pfam" id="PF13614">
    <property type="entry name" value="AAA_31"/>
    <property type="match status" value="1"/>
</dbReference>
<evidence type="ECO:0000259" key="1">
    <source>
        <dbReference type="Pfam" id="PF13614"/>
    </source>
</evidence>
<evidence type="ECO:0000313" key="2">
    <source>
        <dbReference type="EMBL" id="MDQ0257963.1"/>
    </source>
</evidence>
<accession>A0ABU0A5I4</accession>
<dbReference type="CDD" id="cd02042">
    <property type="entry name" value="ParAB_family"/>
    <property type="match status" value="1"/>
</dbReference>
<dbReference type="InterPro" id="IPR050678">
    <property type="entry name" value="DNA_Partitioning_ATPase"/>
</dbReference>
<dbReference type="InterPro" id="IPR027417">
    <property type="entry name" value="P-loop_NTPase"/>
</dbReference>
<dbReference type="RefSeq" id="WP_307332513.1">
    <property type="nucleotide sequence ID" value="NZ_JAUSUG010000038.1"/>
</dbReference>
<evidence type="ECO:0000313" key="3">
    <source>
        <dbReference type="Proteomes" id="UP001230005"/>
    </source>
</evidence>
<feature type="domain" description="AAA" evidence="1">
    <location>
        <begin position="3"/>
        <end position="185"/>
    </location>
</feature>
<dbReference type="Gene3D" id="3.40.50.300">
    <property type="entry name" value="P-loop containing nucleotide triphosphate hydrolases"/>
    <property type="match status" value="1"/>
</dbReference>
<name>A0ABU0A5I4_9BACI</name>
<dbReference type="PANTHER" id="PTHR13696:SF52">
    <property type="entry name" value="PARA FAMILY PROTEIN CT_582"/>
    <property type="match status" value="1"/>
</dbReference>
<dbReference type="SUPFAM" id="SSF52540">
    <property type="entry name" value="P-loop containing nucleoside triphosphate hydrolases"/>
    <property type="match status" value="1"/>
</dbReference>
<proteinExistence type="predicted"/>
<reference evidence="2 3" key="1">
    <citation type="submission" date="2023-07" db="EMBL/GenBank/DDBJ databases">
        <title>Genomic Encyclopedia of Type Strains, Phase IV (KMG-IV): sequencing the most valuable type-strain genomes for metagenomic binning, comparative biology and taxonomic classification.</title>
        <authorList>
            <person name="Goeker M."/>
        </authorList>
    </citation>
    <scope>NUCLEOTIDE SEQUENCE [LARGE SCALE GENOMIC DNA]</scope>
    <source>
        <strain evidence="2 3">DSM 9768</strain>
    </source>
</reference>
<protein>
    <submittedName>
        <fullName evidence="2">Chromosome partitioning protein</fullName>
    </submittedName>
</protein>
<dbReference type="InterPro" id="IPR025669">
    <property type="entry name" value="AAA_dom"/>
</dbReference>
<dbReference type="EMBL" id="JAUSUG010000038">
    <property type="protein sequence ID" value="MDQ0257963.1"/>
    <property type="molecule type" value="Genomic_DNA"/>
</dbReference>